<keyword evidence="2" id="KW-0442">Lipid degradation</keyword>
<name>A0A291RK46_9NOCA</name>
<keyword evidence="2" id="KW-0378">Hydrolase</keyword>
<dbReference type="InterPro" id="IPR002641">
    <property type="entry name" value="PNPLA_dom"/>
</dbReference>
<dbReference type="Gene3D" id="3.40.1090.10">
    <property type="entry name" value="Cytosolic phospholipase A2 catalytic domain"/>
    <property type="match status" value="2"/>
</dbReference>
<dbReference type="KEGG" id="ntp:CRH09_19085"/>
<proteinExistence type="predicted"/>
<reference evidence="4 5" key="1">
    <citation type="submission" date="2017-10" db="EMBL/GenBank/DDBJ databases">
        <title>Comparative genomics between pathogenic Norcardia.</title>
        <authorList>
            <person name="Zeng L."/>
        </authorList>
    </citation>
    <scope>NUCLEOTIDE SEQUENCE [LARGE SCALE GENOMIC DNA]</scope>
    <source>
        <strain evidence="4 5">NC_YFY_NT001</strain>
    </source>
</reference>
<sequence length="330" mass="33282">MSVSTSHTVGAGAAMATLVSKYTRTPSRVVPRPWSRATPIGTTGGGGRVAAMADAVARNDSGLALVLGGGGPVGLTWMTGLMVGLRAAGIDPAAADRFIGTSAGAVVGAVLAAGDDPARLLTPQPANSAAYQVDWELVGSIFAVLAEPGDPVQARRRAGQLALAAKTGAPEEHVARITALVGTTAWPERELLVTAVDVGTGELQVWTRSGAASLGQALASSTSVPGVFPPIPVAGHAYFDGGTRSPVNADLAAGAEVIVIVEPLAHMFARIRSDRDLGAATVISVVPDAESVAAFGPDVFDPAALAPAYAAGVRQAPAAAEQLREVWPTH</sequence>
<dbReference type="GO" id="GO:0016787">
    <property type="term" value="F:hydrolase activity"/>
    <property type="evidence" value="ECO:0007669"/>
    <property type="project" value="UniProtKB-UniRule"/>
</dbReference>
<dbReference type="InterPro" id="IPR016035">
    <property type="entry name" value="Acyl_Trfase/lysoPLipase"/>
</dbReference>
<feature type="short sequence motif" description="GXGXXG" evidence="2">
    <location>
        <begin position="69"/>
        <end position="74"/>
    </location>
</feature>
<dbReference type="AlphaFoldDB" id="A0A291RK46"/>
<evidence type="ECO:0000313" key="4">
    <source>
        <dbReference type="EMBL" id="ATL67981.1"/>
    </source>
</evidence>
<dbReference type="Proteomes" id="UP000221961">
    <property type="component" value="Chromosome"/>
</dbReference>
<keyword evidence="1 2" id="KW-0443">Lipid metabolism</keyword>
<dbReference type="GO" id="GO:0016042">
    <property type="term" value="P:lipid catabolic process"/>
    <property type="evidence" value="ECO:0007669"/>
    <property type="project" value="UniProtKB-UniRule"/>
</dbReference>
<evidence type="ECO:0000313" key="5">
    <source>
        <dbReference type="Proteomes" id="UP000221961"/>
    </source>
</evidence>
<feature type="short sequence motif" description="GXSXG" evidence="2">
    <location>
        <begin position="100"/>
        <end position="104"/>
    </location>
</feature>
<protein>
    <submittedName>
        <fullName evidence="4">Patatin</fullName>
    </submittedName>
</protein>
<dbReference type="PROSITE" id="PS51635">
    <property type="entry name" value="PNPLA"/>
    <property type="match status" value="1"/>
</dbReference>
<evidence type="ECO:0000256" key="1">
    <source>
        <dbReference type="ARBA" id="ARBA00023098"/>
    </source>
</evidence>
<feature type="active site" description="Nucleophile" evidence="2">
    <location>
        <position position="102"/>
    </location>
</feature>
<feature type="domain" description="PNPLA" evidence="3">
    <location>
        <begin position="65"/>
        <end position="253"/>
    </location>
</feature>
<feature type="short sequence motif" description="DGA/G" evidence="2">
    <location>
        <begin position="240"/>
        <end position="242"/>
    </location>
</feature>
<evidence type="ECO:0000256" key="2">
    <source>
        <dbReference type="PROSITE-ProRule" id="PRU01161"/>
    </source>
</evidence>
<dbReference type="SUPFAM" id="SSF52151">
    <property type="entry name" value="FabD/lysophospholipase-like"/>
    <property type="match status" value="1"/>
</dbReference>
<accession>A0A291RK46</accession>
<evidence type="ECO:0000259" key="3">
    <source>
        <dbReference type="PROSITE" id="PS51635"/>
    </source>
</evidence>
<gene>
    <name evidence="4" type="ORF">CRH09_19085</name>
</gene>
<dbReference type="Pfam" id="PF01734">
    <property type="entry name" value="Patatin"/>
    <property type="match status" value="1"/>
</dbReference>
<dbReference type="EMBL" id="CP023778">
    <property type="protein sequence ID" value="ATL67981.1"/>
    <property type="molecule type" value="Genomic_DNA"/>
</dbReference>
<feature type="active site" description="Proton acceptor" evidence="2">
    <location>
        <position position="240"/>
    </location>
</feature>
<organism evidence="4 5">
    <name type="scientific">Nocardia terpenica</name>
    <dbReference type="NCBI Taxonomy" id="455432"/>
    <lineage>
        <taxon>Bacteria</taxon>
        <taxon>Bacillati</taxon>
        <taxon>Actinomycetota</taxon>
        <taxon>Actinomycetes</taxon>
        <taxon>Mycobacteriales</taxon>
        <taxon>Nocardiaceae</taxon>
        <taxon>Nocardia</taxon>
    </lineage>
</organism>